<reference evidence="2" key="1">
    <citation type="submission" date="2020-11" db="EMBL/GenBank/DDBJ databases">
        <authorList>
            <consortium name="DOE Joint Genome Institute"/>
            <person name="Ahrendt S."/>
            <person name="Riley R."/>
            <person name="Andreopoulos W."/>
            <person name="Labutti K."/>
            <person name="Pangilinan J."/>
            <person name="Ruiz-Duenas F.J."/>
            <person name="Barrasa J.M."/>
            <person name="Sanchez-Garcia M."/>
            <person name="Camarero S."/>
            <person name="Miyauchi S."/>
            <person name="Serrano A."/>
            <person name="Linde D."/>
            <person name="Babiker R."/>
            <person name="Drula E."/>
            <person name="Ayuso-Fernandez I."/>
            <person name="Pacheco R."/>
            <person name="Padilla G."/>
            <person name="Ferreira P."/>
            <person name="Barriuso J."/>
            <person name="Kellner H."/>
            <person name="Castanera R."/>
            <person name="Alfaro M."/>
            <person name="Ramirez L."/>
            <person name="Pisabarro A.G."/>
            <person name="Kuo A."/>
            <person name="Tritt A."/>
            <person name="Lipzen A."/>
            <person name="He G."/>
            <person name="Yan M."/>
            <person name="Ng V."/>
            <person name="Cullen D."/>
            <person name="Martin F."/>
            <person name="Rosso M.-N."/>
            <person name="Henrissat B."/>
            <person name="Hibbett D."/>
            <person name="Martinez A.T."/>
            <person name="Grigoriev I.V."/>
        </authorList>
    </citation>
    <scope>NUCLEOTIDE SEQUENCE</scope>
    <source>
        <strain evidence="2">AH 40177</strain>
    </source>
</reference>
<feature type="non-terminal residue" evidence="2">
    <location>
        <position position="167"/>
    </location>
</feature>
<evidence type="ECO:0000313" key="3">
    <source>
        <dbReference type="Proteomes" id="UP000772434"/>
    </source>
</evidence>
<dbReference type="EMBL" id="JADNRY010000008">
    <property type="protein sequence ID" value="KAF9075829.1"/>
    <property type="molecule type" value="Genomic_DNA"/>
</dbReference>
<organism evidence="2 3">
    <name type="scientific">Rhodocollybia butyracea</name>
    <dbReference type="NCBI Taxonomy" id="206335"/>
    <lineage>
        <taxon>Eukaryota</taxon>
        <taxon>Fungi</taxon>
        <taxon>Dikarya</taxon>
        <taxon>Basidiomycota</taxon>
        <taxon>Agaricomycotina</taxon>
        <taxon>Agaricomycetes</taxon>
        <taxon>Agaricomycetidae</taxon>
        <taxon>Agaricales</taxon>
        <taxon>Marasmiineae</taxon>
        <taxon>Omphalotaceae</taxon>
        <taxon>Rhodocollybia</taxon>
    </lineage>
</organism>
<sequence>MRVVTIIVSALLCTVFAIPTFDGHSSIGALIPGLSSLQALRASHSRKSLPRHLNVRSPNEVGNLSITSNTDPSRLPLFYIHRNRLWKYINDTSIHAVNIVNGTEVEPRTNQVPLQLMLEERPRGIDQGIWRWQGTMLIYQLGNANNSGVYFDCAMPGGGVGLWTFLQ</sequence>
<feature type="chain" id="PRO_5040255200" evidence="1">
    <location>
        <begin position="18"/>
        <end position="167"/>
    </location>
</feature>
<dbReference type="AlphaFoldDB" id="A0A9P5UE36"/>
<keyword evidence="3" id="KW-1185">Reference proteome</keyword>
<accession>A0A9P5UE36</accession>
<comment type="caution">
    <text evidence="2">The sequence shown here is derived from an EMBL/GenBank/DDBJ whole genome shotgun (WGS) entry which is preliminary data.</text>
</comment>
<dbReference type="OrthoDB" id="3229881at2759"/>
<protein>
    <submittedName>
        <fullName evidence="2">Uncharacterized protein</fullName>
    </submittedName>
</protein>
<name>A0A9P5UE36_9AGAR</name>
<proteinExistence type="predicted"/>
<dbReference type="Proteomes" id="UP000772434">
    <property type="component" value="Unassembled WGS sequence"/>
</dbReference>
<evidence type="ECO:0000313" key="2">
    <source>
        <dbReference type="EMBL" id="KAF9075829.1"/>
    </source>
</evidence>
<feature type="signal peptide" evidence="1">
    <location>
        <begin position="1"/>
        <end position="17"/>
    </location>
</feature>
<evidence type="ECO:0000256" key="1">
    <source>
        <dbReference type="SAM" id="SignalP"/>
    </source>
</evidence>
<gene>
    <name evidence="2" type="ORF">BDP27DRAFT_1285556</name>
</gene>
<keyword evidence="1" id="KW-0732">Signal</keyword>